<dbReference type="PANTHER" id="PTHR23339">
    <property type="entry name" value="TYROSINE SPECIFIC PROTEIN PHOSPHATASE AND DUAL SPECIFICITY PROTEIN PHOSPHATASE"/>
    <property type="match status" value="1"/>
</dbReference>
<dbReference type="SUPFAM" id="SSF52799">
    <property type="entry name" value="(Phosphotyrosine protein) phosphatases II"/>
    <property type="match status" value="1"/>
</dbReference>
<dbReference type="InterPro" id="IPR029021">
    <property type="entry name" value="Prot-tyrosine_phosphatase-like"/>
</dbReference>
<sequence>MACRHDAAYTIFEDRGRQLRAANQRGLQDALKRADCLVDLAGLTDDEHSLRFILPGSHPRFTPLHEVLGPPMLLRLDWEDMGVPPVGLAFWEKLWELLPEGVTVFACAGGHGRTGTALAAMLIARGMSVEEAIEYVRRKHCPHAIETRGQEEYLRSLR</sequence>
<comment type="caution">
    <text evidence="2">The sequence shown here is derived from an EMBL/GenBank/DDBJ whole genome shotgun (WGS) entry which is preliminary data.</text>
</comment>
<reference evidence="2" key="1">
    <citation type="journal article" date="2020" name="mSystems">
        <title>Genome- and Community-Level Interaction Insights into Carbon Utilization and Element Cycling Functions of Hydrothermarchaeota in Hydrothermal Sediment.</title>
        <authorList>
            <person name="Zhou Z."/>
            <person name="Liu Y."/>
            <person name="Xu W."/>
            <person name="Pan J."/>
            <person name="Luo Z.H."/>
            <person name="Li M."/>
        </authorList>
    </citation>
    <scope>NUCLEOTIDE SEQUENCE [LARGE SCALE GENOMIC DNA]</scope>
    <source>
        <strain evidence="2">SpSt-1065</strain>
    </source>
</reference>
<dbReference type="AlphaFoldDB" id="A0A7C5RUB2"/>
<dbReference type="Gene3D" id="3.90.190.10">
    <property type="entry name" value="Protein tyrosine phosphatase superfamily"/>
    <property type="match status" value="1"/>
</dbReference>
<accession>A0A7C5RUB2</accession>
<dbReference type="PROSITE" id="PS50056">
    <property type="entry name" value="TYR_PHOSPHATASE_2"/>
    <property type="match status" value="1"/>
</dbReference>
<feature type="domain" description="Tyrosine specific protein phosphatases" evidence="1">
    <location>
        <begin position="104"/>
        <end position="139"/>
    </location>
</feature>
<evidence type="ECO:0000259" key="1">
    <source>
        <dbReference type="PROSITE" id="PS50056"/>
    </source>
</evidence>
<dbReference type="InterPro" id="IPR000387">
    <property type="entry name" value="Tyr_Pase_dom"/>
</dbReference>
<protein>
    <recommendedName>
        <fullName evidence="1">Tyrosine specific protein phosphatases domain-containing protein</fullName>
    </recommendedName>
</protein>
<name>A0A7C5RUB2_THERO</name>
<organism evidence="2">
    <name type="scientific">Thermomicrobium roseum</name>
    <dbReference type="NCBI Taxonomy" id="500"/>
    <lineage>
        <taxon>Bacteria</taxon>
        <taxon>Pseudomonadati</taxon>
        <taxon>Thermomicrobiota</taxon>
        <taxon>Thermomicrobia</taxon>
        <taxon>Thermomicrobiales</taxon>
        <taxon>Thermomicrobiaceae</taxon>
        <taxon>Thermomicrobium</taxon>
    </lineage>
</organism>
<evidence type="ECO:0000313" key="2">
    <source>
        <dbReference type="EMBL" id="HHM97043.1"/>
    </source>
</evidence>
<dbReference type="EMBL" id="DRWX01000344">
    <property type="protein sequence ID" value="HHM97043.1"/>
    <property type="molecule type" value="Genomic_DNA"/>
</dbReference>
<dbReference type="InterPro" id="IPR050561">
    <property type="entry name" value="PTP"/>
</dbReference>
<gene>
    <name evidence="2" type="ORF">ENM21_07530</name>
</gene>
<proteinExistence type="predicted"/>